<evidence type="ECO:0000313" key="4">
    <source>
        <dbReference type="Ensembl" id="ENSLOCP00000012860.1"/>
    </source>
</evidence>
<reference evidence="4" key="3">
    <citation type="submission" date="2025-09" db="UniProtKB">
        <authorList>
            <consortium name="Ensembl"/>
        </authorList>
    </citation>
    <scope>IDENTIFICATION</scope>
</reference>
<dbReference type="STRING" id="7918.ENSLOCP00000012860"/>
<proteinExistence type="predicted"/>
<reference evidence="4" key="2">
    <citation type="submission" date="2025-08" db="UniProtKB">
        <authorList>
            <consortium name="Ensembl"/>
        </authorList>
    </citation>
    <scope>IDENTIFICATION</scope>
</reference>
<dbReference type="EMBL" id="AHAT01003591">
    <property type="status" value="NOT_ANNOTATED_CDS"/>
    <property type="molecule type" value="Genomic_DNA"/>
</dbReference>
<dbReference type="AlphaFoldDB" id="W5MWV1"/>
<dbReference type="Proteomes" id="UP000018468">
    <property type="component" value="Linkage group LG17"/>
</dbReference>
<feature type="region of interest" description="Disordered" evidence="2">
    <location>
        <begin position="65"/>
        <end position="118"/>
    </location>
</feature>
<dbReference type="GO" id="GO:0061909">
    <property type="term" value="P:autophagosome-lysosome fusion"/>
    <property type="evidence" value="ECO:0000318"/>
    <property type="project" value="GO_Central"/>
</dbReference>
<dbReference type="GeneTree" id="ENSGT00940000160585"/>
<dbReference type="OMA" id="HVESCQV"/>
<dbReference type="GO" id="GO:0000421">
    <property type="term" value="C:autophagosome membrane"/>
    <property type="evidence" value="ECO:0000318"/>
    <property type="project" value="GO_Central"/>
</dbReference>
<dbReference type="GO" id="GO:1901981">
    <property type="term" value="F:phosphatidylinositol phosphate binding"/>
    <property type="evidence" value="ECO:0000318"/>
    <property type="project" value="GO_Central"/>
</dbReference>
<evidence type="ECO:0000256" key="2">
    <source>
        <dbReference type="SAM" id="MobiDB-lite"/>
    </source>
</evidence>
<dbReference type="InParanoid" id="W5MWV1"/>
<evidence type="ECO:0000313" key="5">
    <source>
        <dbReference type="Proteomes" id="UP000018468"/>
    </source>
</evidence>
<dbReference type="EMBL" id="AHAT01003590">
    <property type="status" value="NOT_ANNOTATED_CDS"/>
    <property type="molecule type" value="Genomic_DNA"/>
</dbReference>
<dbReference type="Ensembl" id="ENSLOCT00000012886.1">
    <property type="protein sequence ID" value="ENSLOCP00000012860.1"/>
    <property type="gene ID" value="ENSLOCG00000010487.1"/>
</dbReference>
<dbReference type="HOGENOM" id="CLU_027575_0_0_1"/>
<dbReference type="Bgee" id="ENSLOCG00000010487">
    <property type="expression patterns" value="Expressed in bone element and 12 other cell types or tissues"/>
</dbReference>
<dbReference type="Pfam" id="PF21054">
    <property type="entry name" value="RUBC_PIKBD"/>
    <property type="match status" value="1"/>
</dbReference>
<name>W5MWV1_LEPOC</name>
<accession>W5MWV1</accession>
<dbReference type="eggNOG" id="KOG1829">
    <property type="taxonomic scope" value="Eukaryota"/>
</dbReference>
<protein>
    <submittedName>
        <fullName evidence="4">Rubicon like autophagy enhancer</fullName>
    </submittedName>
</protein>
<keyword evidence="5" id="KW-1185">Reference proteome</keyword>
<dbReference type="PANTHER" id="PTHR45971:SF2">
    <property type="entry name" value="PROTEIN ASSOCIATED WITH UVRAG AS AUTOPHAGY ENHANCER"/>
    <property type="match status" value="1"/>
</dbReference>
<keyword evidence="1" id="KW-0072">Autophagy</keyword>
<dbReference type="InterPro" id="IPR048569">
    <property type="entry name" value="RUBC_PIKBD"/>
</dbReference>
<dbReference type="InterPro" id="IPR025258">
    <property type="entry name" value="RH_dom"/>
</dbReference>
<sequence>MLAVLCKDTATVSREPSHVALSPDDISRTSCDLDKENAHFIIVDMVLEALESTKCALWSQRAGQAGRGQLGCPVGLPEEETGSGPLSKRHSESVASSDSGYEGRTLEKQNPDADTGTTSSLQRLGYCCDTPVVKQLSDSKDLPHVICDRSCSNSSFVPVSPCSAENLATQLLRIFRKQWIHSESQRHGLGNLSSVLQEFPVDVMDVEHSLTLAEEIKQKARMRGTLIWAPPRFQIIFNIHPPQKRSTVVASQHYLCAGCGTQVEPKYIKKLRYCEYLGKYFCDCCHNDSESVIPGHILMKWDFSKYLVCNFSKHLLYSIWHNPLFNVSCINKTLYAKAKELDRFRELQEQLLAMKKLLVTCRLSECVLQEFSQLPEHLTRELHLFSLDDLVRVKRGLLPAQARALLRVASAHVETCELCLAKGFICEFCKGKDVLFPFQKETCKRCEDCKACFHKDCFKEEECPKCLRIQARKKLKDAFSLDVL</sequence>
<dbReference type="GO" id="GO:0061910">
    <property type="term" value="P:autophagosome-endosome fusion"/>
    <property type="evidence" value="ECO:0000318"/>
    <property type="project" value="GO_Central"/>
</dbReference>
<dbReference type="InterPro" id="IPR052428">
    <property type="entry name" value="Autophagy_HostDef_Reg"/>
</dbReference>
<dbReference type="EMBL" id="AHAT01003589">
    <property type="status" value="NOT_ANNOTATED_CDS"/>
    <property type="molecule type" value="Genomic_DNA"/>
</dbReference>
<dbReference type="SMART" id="SM01175">
    <property type="entry name" value="DUF4206"/>
    <property type="match status" value="1"/>
</dbReference>
<dbReference type="PANTHER" id="PTHR45971">
    <property type="entry name" value="PHOX (PX) DOMAIN-CONTAINING PROTEIN"/>
    <property type="match status" value="1"/>
</dbReference>
<evidence type="ECO:0000256" key="1">
    <source>
        <dbReference type="ARBA" id="ARBA00023006"/>
    </source>
</evidence>
<organism evidence="4 5">
    <name type="scientific">Lepisosteus oculatus</name>
    <name type="common">Spotted gar</name>
    <dbReference type="NCBI Taxonomy" id="7918"/>
    <lineage>
        <taxon>Eukaryota</taxon>
        <taxon>Metazoa</taxon>
        <taxon>Chordata</taxon>
        <taxon>Craniata</taxon>
        <taxon>Vertebrata</taxon>
        <taxon>Euteleostomi</taxon>
        <taxon>Actinopterygii</taxon>
        <taxon>Neopterygii</taxon>
        <taxon>Holostei</taxon>
        <taxon>Semionotiformes</taxon>
        <taxon>Lepisosteidae</taxon>
        <taxon>Lepisosteus</taxon>
    </lineage>
</organism>
<reference evidence="5" key="1">
    <citation type="submission" date="2011-12" db="EMBL/GenBank/DDBJ databases">
        <title>The Draft Genome of Lepisosteus oculatus.</title>
        <authorList>
            <consortium name="The Broad Institute Genome Assembly &amp; Analysis Group"/>
            <consortium name="Computational R&amp;D Group"/>
            <consortium name="and Sequencing Platform"/>
            <person name="Di Palma F."/>
            <person name="Alfoldi J."/>
            <person name="Johnson J."/>
            <person name="Berlin A."/>
            <person name="Gnerre S."/>
            <person name="Jaffe D."/>
            <person name="MacCallum I."/>
            <person name="Young S."/>
            <person name="Walker B.J."/>
            <person name="Lander E.S."/>
            <person name="Lindblad-Toh K."/>
        </authorList>
    </citation>
    <scope>NUCLEOTIDE SEQUENCE [LARGE SCALE GENOMIC DNA]</scope>
</reference>
<feature type="domain" description="Rubicon Homology" evidence="3">
    <location>
        <begin position="272"/>
        <end position="473"/>
    </location>
</feature>
<evidence type="ECO:0000259" key="3">
    <source>
        <dbReference type="SMART" id="SM01175"/>
    </source>
</evidence>
<dbReference type="Pfam" id="PF13901">
    <property type="entry name" value="RH_dom"/>
    <property type="match status" value="1"/>
</dbReference>
<dbReference type="GO" id="GO:0097352">
    <property type="term" value="P:autophagosome maturation"/>
    <property type="evidence" value="ECO:0000318"/>
    <property type="project" value="GO_Central"/>
</dbReference>